<dbReference type="RefSeq" id="WP_014868243.1">
    <property type="nucleotide sequence ID" value="NZ_LT158599.1"/>
</dbReference>
<dbReference type="EMBL" id="JABMJE010000117">
    <property type="protein sequence ID" value="NQS78631.1"/>
    <property type="molecule type" value="Genomic_DNA"/>
</dbReference>
<evidence type="ECO:0000313" key="4">
    <source>
        <dbReference type="Proteomes" id="UP000069850"/>
    </source>
</evidence>
<dbReference type="AlphaFoldDB" id="A0A0X8XXU9"/>
<feature type="region of interest" description="Disordered" evidence="1">
    <location>
        <begin position="19"/>
        <end position="39"/>
    </location>
</feature>
<gene>
    <name evidence="3" type="ORF">HQQ74_08020</name>
    <name evidence="2" type="ORF">MMAB1_3120</name>
</gene>
<name>A0A0X8XXU9_9EURY</name>
<dbReference type="EMBL" id="LT158599">
    <property type="protein sequence ID" value="CVK34333.1"/>
    <property type="molecule type" value="Genomic_DNA"/>
</dbReference>
<reference evidence="2 4" key="1">
    <citation type="submission" date="2016-01" db="EMBL/GenBank/DDBJ databases">
        <authorList>
            <person name="Manzoor S."/>
        </authorList>
    </citation>
    <scope>NUCLEOTIDE SEQUENCE [LARGE SCALE GENOMIC DNA]</scope>
    <source>
        <strain evidence="2">Methanoculleus sp MAB1</strain>
    </source>
</reference>
<sequence length="76" mass="7992">MNGIIRACRISRLHDHGFGQDGKGAWHPHGHGPGDGCPKHAGAVSGMPILELLEGLRAAYLEIEGWTGDDPVRAAG</sequence>
<reference evidence="3" key="2">
    <citation type="submission" date="2020-05" db="EMBL/GenBank/DDBJ databases">
        <title>The first insight into the ecology of ammonia-tolerant syntrophic propionate oxidizing bacteria.</title>
        <authorList>
            <person name="Singh A."/>
            <person name="Schnurer A."/>
            <person name="Westerholm M."/>
        </authorList>
    </citation>
    <scope>NUCLEOTIDE SEQUENCE</scope>
    <source>
        <strain evidence="3">MAG54</strain>
    </source>
</reference>
<evidence type="ECO:0000313" key="2">
    <source>
        <dbReference type="EMBL" id="CVK34333.1"/>
    </source>
</evidence>
<evidence type="ECO:0000313" key="3">
    <source>
        <dbReference type="EMBL" id="NQS78631.1"/>
    </source>
</evidence>
<dbReference type="KEGG" id="mema:MMAB1_3120"/>
<dbReference type="Proteomes" id="UP000737555">
    <property type="component" value="Unassembled WGS sequence"/>
</dbReference>
<evidence type="ECO:0000256" key="1">
    <source>
        <dbReference type="SAM" id="MobiDB-lite"/>
    </source>
</evidence>
<dbReference type="GeneID" id="13354346"/>
<protein>
    <submittedName>
        <fullName evidence="2">Uncharacterized protein</fullName>
    </submittedName>
</protein>
<proteinExistence type="predicted"/>
<organism evidence="2 4">
    <name type="scientific">Methanoculleus bourgensis</name>
    <dbReference type="NCBI Taxonomy" id="83986"/>
    <lineage>
        <taxon>Archaea</taxon>
        <taxon>Methanobacteriati</taxon>
        <taxon>Methanobacteriota</taxon>
        <taxon>Stenosarchaea group</taxon>
        <taxon>Methanomicrobia</taxon>
        <taxon>Methanomicrobiales</taxon>
        <taxon>Methanomicrobiaceae</taxon>
        <taxon>Methanoculleus</taxon>
    </lineage>
</organism>
<dbReference type="Proteomes" id="UP000069850">
    <property type="component" value="Chromosome 1"/>
</dbReference>
<dbReference type="GeneID" id="27138595"/>
<accession>A0A0X8XXU9</accession>